<comment type="caution">
    <text evidence="1">The sequence shown here is derived from an EMBL/GenBank/DDBJ whole genome shotgun (WGS) entry which is preliminary data.</text>
</comment>
<reference evidence="1 2" key="2">
    <citation type="journal article" date="2013" name="Genome Biol. Evol.">
        <title>Genome sequencing of Giardia lamblia genotypes A2 and B isolates (DH and GS) and comparative analysis with the genomes of genotypes A1 and E (WB and Pig).</title>
        <authorList>
            <person name="Adam R.D."/>
            <person name="Dahlstrom E.W."/>
            <person name="Martens C.A."/>
            <person name="Bruno D.P."/>
            <person name="Barbian K.D."/>
            <person name="Ricklefs S.M."/>
            <person name="Hernandez M.M."/>
            <person name="Narla N.P."/>
            <person name="Patel R.B."/>
            <person name="Porcella S.F."/>
            <person name="Nash T.E."/>
        </authorList>
    </citation>
    <scope>NUCLEOTIDE SEQUENCE [LARGE SCALE GENOMIC DNA]</scope>
    <source>
        <strain evidence="1 2">GS</strain>
    </source>
</reference>
<sequence length="35" mass="3966">VGSKFTILCLVLQFTVPFSETFLHIMRADSSSAYR</sequence>
<organism evidence="1 2">
    <name type="scientific">Giardia intestinalis</name>
    <name type="common">Giardia lamblia</name>
    <dbReference type="NCBI Taxonomy" id="5741"/>
    <lineage>
        <taxon>Eukaryota</taxon>
        <taxon>Metamonada</taxon>
        <taxon>Diplomonadida</taxon>
        <taxon>Hexamitidae</taxon>
        <taxon>Giardiinae</taxon>
        <taxon>Giardia</taxon>
    </lineage>
</organism>
<accession>V6TLS4</accession>
<gene>
    <name evidence="1" type="ORF">GSB_155389</name>
</gene>
<reference evidence="2" key="1">
    <citation type="submission" date="2012-02" db="EMBL/GenBank/DDBJ databases">
        <title>Genome sequencing of Giardia lamblia Genotypes A2 and B isolates (DH and GS) and comparative analysis with the genomes of Genotypes A1 and E (WB and Pig).</title>
        <authorList>
            <person name="Adam R."/>
            <person name="Dahlstrom E."/>
            <person name="Martens C."/>
            <person name="Bruno D."/>
            <person name="Barbian K."/>
            <person name="Porcella S.F."/>
            <person name="Nash T."/>
        </authorList>
    </citation>
    <scope>NUCLEOTIDE SEQUENCE</scope>
    <source>
        <strain evidence="2">GS</strain>
    </source>
</reference>
<dbReference type="EMBL" id="AHHH01000464">
    <property type="protein sequence ID" value="ESU39651.1"/>
    <property type="molecule type" value="Genomic_DNA"/>
</dbReference>
<name>V6TLS4_GIAIN</name>
<feature type="non-terminal residue" evidence="1">
    <location>
        <position position="1"/>
    </location>
</feature>
<dbReference type="Proteomes" id="UP000018040">
    <property type="component" value="Unassembled WGS sequence"/>
</dbReference>
<dbReference type="AlphaFoldDB" id="V6TLS4"/>
<proteinExistence type="predicted"/>
<protein>
    <submittedName>
        <fullName evidence="1">Molecular chaperone, DnaJ family protein</fullName>
    </submittedName>
</protein>
<evidence type="ECO:0000313" key="2">
    <source>
        <dbReference type="Proteomes" id="UP000018040"/>
    </source>
</evidence>
<evidence type="ECO:0000313" key="1">
    <source>
        <dbReference type="EMBL" id="ESU39651.1"/>
    </source>
</evidence>